<dbReference type="InterPro" id="IPR000119">
    <property type="entry name" value="Hist_DNA-bd"/>
</dbReference>
<keyword evidence="1" id="KW-0226">DNA condensation</keyword>
<gene>
    <name evidence="4" type="ORF">KSZ_32400</name>
</gene>
<accession>A0ABQ3VHR4</accession>
<dbReference type="Pfam" id="PF00216">
    <property type="entry name" value="Bac_DNA_binding"/>
    <property type="match status" value="1"/>
</dbReference>
<proteinExistence type="inferred from homology"/>
<dbReference type="PRINTS" id="PR01727">
    <property type="entry name" value="DNABINDINGHU"/>
</dbReference>
<evidence type="ECO:0000313" key="4">
    <source>
        <dbReference type="EMBL" id="GHO85234.1"/>
    </source>
</evidence>
<organism evidence="4 5">
    <name type="scientific">Dictyobacter formicarum</name>
    <dbReference type="NCBI Taxonomy" id="2778368"/>
    <lineage>
        <taxon>Bacteria</taxon>
        <taxon>Bacillati</taxon>
        <taxon>Chloroflexota</taxon>
        <taxon>Ktedonobacteria</taxon>
        <taxon>Ktedonobacterales</taxon>
        <taxon>Dictyobacteraceae</taxon>
        <taxon>Dictyobacter</taxon>
    </lineage>
</organism>
<reference evidence="4 5" key="1">
    <citation type="journal article" date="2021" name="Int. J. Syst. Evol. Microbiol.">
        <title>Reticulibacter mediterranei gen. nov., sp. nov., within the new family Reticulibacteraceae fam. nov., and Ktedonospora formicarum gen. nov., sp. nov., Ktedonobacter robiniae sp. nov., Dictyobacter formicarum sp. nov. and Dictyobacter arantiisoli sp. nov., belonging to the class Ktedonobacteria.</title>
        <authorList>
            <person name="Yabe S."/>
            <person name="Zheng Y."/>
            <person name="Wang C.M."/>
            <person name="Sakai Y."/>
            <person name="Abe K."/>
            <person name="Yokota A."/>
            <person name="Donadio S."/>
            <person name="Cavaletti L."/>
            <person name="Monciardini P."/>
        </authorList>
    </citation>
    <scope>NUCLEOTIDE SEQUENCE [LARGE SCALE GENOMIC DNA]</scope>
    <source>
        <strain evidence="4 5">SOSP1-9</strain>
    </source>
</reference>
<evidence type="ECO:0000313" key="5">
    <source>
        <dbReference type="Proteomes" id="UP000635565"/>
    </source>
</evidence>
<dbReference type="Proteomes" id="UP000635565">
    <property type="component" value="Unassembled WGS sequence"/>
</dbReference>
<dbReference type="SMART" id="SM00411">
    <property type="entry name" value="BHL"/>
    <property type="match status" value="1"/>
</dbReference>
<name>A0ABQ3VHR4_9CHLR</name>
<dbReference type="PANTHER" id="PTHR33175">
    <property type="entry name" value="DNA-BINDING PROTEIN HU"/>
    <property type="match status" value="1"/>
</dbReference>
<dbReference type="Gene3D" id="4.10.520.10">
    <property type="entry name" value="IHF-like DNA-binding proteins"/>
    <property type="match status" value="1"/>
</dbReference>
<keyword evidence="5" id="KW-1185">Reference proteome</keyword>
<sequence length="97" mass="11291">MNKRDFIKHLAKTYRRSQRHYDTAITEIFEGLQEKLAAGKEVSFLGFGTFYTRQHKGGKGLNFKTKQPVEYKALRQAAFRPGSLLKQAVRRKKGLFR</sequence>
<comment type="caution">
    <text evidence="4">The sequence shown here is derived from an EMBL/GenBank/DDBJ whole genome shotgun (WGS) entry which is preliminary data.</text>
</comment>
<dbReference type="PANTHER" id="PTHR33175:SF3">
    <property type="entry name" value="DNA-BINDING PROTEIN HU-BETA"/>
    <property type="match status" value="1"/>
</dbReference>
<evidence type="ECO:0000256" key="2">
    <source>
        <dbReference type="ARBA" id="ARBA00023125"/>
    </source>
</evidence>
<evidence type="ECO:0000256" key="3">
    <source>
        <dbReference type="RuleBase" id="RU003939"/>
    </source>
</evidence>
<dbReference type="SUPFAM" id="SSF47729">
    <property type="entry name" value="IHF-like DNA-binding proteins"/>
    <property type="match status" value="1"/>
</dbReference>
<protein>
    <submittedName>
        <fullName evidence="4">Transcriptional regulator</fullName>
    </submittedName>
</protein>
<evidence type="ECO:0000256" key="1">
    <source>
        <dbReference type="ARBA" id="ARBA00023067"/>
    </source>
</evidence>
<dbReference type="InterPro" id="IPR010992">
    <property type="entry name" value="IHF-like_DNA-bd_dom_sf"/>
</dbReference>
<dbReference type="EMBL" id="BNJJ01000008">
    <property type="protein sequence ID" value="GHO85234.1"/>
    <property type="molecule type" value="Genomic_DNA"/>
</dbReference>
<keyword evidence="2" id="KW-0238">DNA-binding</keyword>
<comment type="similarity">
    <text evidence="3">Belongs to the bacterial histone-like protein family.</text>
</comment>